<keyword evidence="15 23" id="KW-0472">Membrane</keyword>
<dbReference type="EMBL" id="JAVHJS010000009">
    <property type="protein sequence ID" value="KAK2847897.1"/>
    <property type="molecule type" value="Genomic_DNA"/>
</dbReference>
<feature type="transmembrane region" description="Helical" evidence="23">
    <location>
        <begin position="613"/>
        <end position="630"/>
    </location>
</feature>
<dbReference type="SUPFAM" id="SSF52777">
    <property type="entry name" value="CoA-dependent acyltransferases"/>
    <property type="match status" value="2"/>
</dbReference>
<evidence type="ECO:0000256" key="8">
    <source>
        <dbReference type="ARBA" id="ARBA00022692"/>
    </source>
</evidence>
<dbReference type="SUPFAM" id="SSF117281">
    <property type="entry name" value="Kelch motif"/>
    <property type="match status" value="1"/>
</dbReference>
<dbReference type="GO" id="GO:0004095">
    <property type="term" value="F:carnitine O-palmitoyltransferase activity"/>
    <property type="evidence" value="ECO:0007669"/>
    <property type="project" value="UniProtKB-EC"/>
</dbReference>
<dbReference type="GO" id="GO:0015909">
    <property type="term" value="P:long-chain fatty acid transport"/>
    <property type="evidence" value="ECO:0007669"/>
    <property type="project" value="TreeGrafter"/>
</dbReference>
<dbReference type="Gene3D" id="3.30.559.70">
    <property type="entry name" value="Choline/Carnitine o-acyltransferase, domain 2"/>
    <property type="match status" value="1"/>
</dbReference>
<proteinExistence type="inferred from homology"/>
<name>A0AA88MZG7_TACVA</name>
<evidence type="ECO:0000256" key="2">
    <source>
        <dbReference type="ARBA" id="ARBA00005005"/>
    </source>
</evidence>
<comment type="subcellular location">
    <subcellularLocation>
        <location evidence="1">Mitochondrion outer membrane</location>
        <topology evidence="1">Multi-pass membrane protein</topology>
    </subcellularLocation>
</comment>
<evidence type="ECO:0000256" key="1">
    <source>
        <dbReference type="ARBA" id="ARBA00004374"/>
    </source>
</evidence>
<keyword evidence="5" id="KW-0880">Kelch repeat</keyword>
<dbReference type="Pfam" id="PF01344">
    <property type="entry name" value="Kelch_1"/>
    <property type="match status" value="1"/>
</dbReference>
<keyword evidence="12 23" id="KW-1133">Transmembrane helix</keyword>
<dbReference type="CDD" id="cd01165">
    <property type="entry name" value="BTB_POZ"/>
    <property type="match status" value="1"/>
</dbReference>
<evidence type="ECO:0000256" key="22">
    <source>
        <dbReference type="PIRSR" id="PIRSR600542-1"/>
    </source>
</evidence>
<dbReference type="InterPro" id="IPR032476">
    <property type="entry name" value="CPT_N"/>
</dbReference>
<feature type="chain" id="PRO_5041677088" description="Carnitine O-palmitoyltransferase 1, muscle isoform" evidence="24">
    <location>
        <begin position="24"/>
        <end position="1323"/>
    </location>
</feature>
<evidence type="ECO:0000256" key="12">
    <source>
        <dbReference type="ARBA" id="ARBA00022989"/>
    </source>
</evidence>
<comment type="caution">
    <text evidence="26">The sequence shown here is derived from an EMBL/GenBank/DDBJ whole genome shotgun (WGS) entry which is preliminary data.</text>
</comment>
<evidence type="ECO:0000256" key="20">
    <source>
        <dbReference type="ARBA" id="ARBA00043926"/>
    </source>
</evidence>
<dbReference type="GO" id="GO:0005741">
    <property type="term" value="C:mitochondrial outer membrane"/>
    <property type="evidence" value="ECO:0007669"/>
    <property type="project" value="UniProtKB-SubCell"/>
</dbReference>
<feature type="active site" description="Proton acceptor" evidence="22">
    <location>
        <position position="1024"/>
    </location>
</feature>
<keyword evidence="27" id="KW-1185">Reference proteome</keyword>
<evidence type="ECO:0000256" key="21">
    <source>
        <dbReference type="ARBA" id="ARBA00048480"/>
    </source>
</evidence>
<reference evidence="26" key="1">
    <citation type="submission" date="2023-08" db="EMBL/GenBank/DDBJ databases">
        <title>Pelteobagrus vachellii genome.</title>
        <authorList>
            <person name="Liu H."/>
        </authorList>
    </citation>
    <scope>NUCLEOTIDE SEQUENCE</scope>
    <source>
        <strain evidence="26">PRFRI_2022a</strain>
        <tissue evidence="26">Muscle</tissue>
    </source>
</reference>
<dbReference type="InterPro" id="IPR023213">
    <property type="entry name" value="CAT-like_dom_sf"/>
</dbReference>
<keyword evidence="10" id="KW-1000">Mitochondrion outer membrane</keyword>
<evidence type="ECO:0000256" key="11">
    <source>
        <dbReference type="ARBA" id="ARBA00022832"/>
    </source>
</evidence>
<dbReference type="Gene3D" id="3.30.710.10">
    <property type="entry name" value="Potassium Channel Kv1.1, Chain A"/>
    <property type="match status" value="1"/>
</dbReference>
<dbReference type="PANTHER" id="PTHR22589">
    <property type="entry name" value="CARNITINE O-ACYLTRANSFERASE"/>
    <property type="match status" value="1"/>
</dbReference>
<dbReference type="Gene3D" id="6.10.250.1760">
    <property type="match status" value="1"/>
</dbReference>
<dbReference type="PROSITE" id="PS00439">
    <property type="entry name" value="ACYLTRANSF_C_1"/>
    <property type="match status" value="1"/>
</dbReference>
<dbReference type="InterPro" id="IPR039551">
    <property type="entry name" value="Cho/carn_acyl_trans"/>
</dbReference>
<keyword evidence="24" id="KW-0732">Signal</keyword>
<evidence type="ECO:0000256" key="19">
    <source>
        <dbReference type="ARBA" id="ARBA00042959"/>
    </source>
</evidence>
<dbReference type="Pfam" id="PF16484">
    <property type="entry name" value="CPT_N"/>
    <property type="match status" value="1"/>
</dbReference>
<evidence type="ECO:0000256" key="5">
    <source>
        <dbReference type="ARBA" id="ARBA00022441"/>
    </source>
</evidence>
<evidence type="ECO:0000256" key="15">
    <source>
        <dbReference type="ARBA" id="ARBA00023136"/>
    </source>
</evidence>
<evidence type="ECO:0000256" key="6">
    <source>
        <dbReference type="ARBA" id="ARBA00022448"/>
    </source>
</evidence>
<dbReference type="GO" id="GO:0009437">
    <property type="term" value="P:carnitine metabolic process"/>
    <property type="evidence" value="ECO:0007669"/>
    <property type="project" value="TreeGrafter"/>
</dbReference>
<comment type="pathway">
    <text evidence="2">Lipid metabolism; fatty acid beta-oxidation.</text>
</comment>
<dbReference type="InterPro" id="IPR000542">
    <property type="entry name" value="Carn_acyl_trans"/>
</dbReference>
<dbReference type="Gene3D" id="2.120.10.80">
    <property type="entry name" value="Kelch-type beta propeller"/>
    <property type="match status" value="1"/>
</dbReference>
<comment type="catalytic activity">
    <reaction evidence="21">
        <text>(R)-carnitine + hexadecanoyl-CoA = O-hexadecanoyl-(R)-carnitine + CoA</text>
        <dbReference type="Rhea" id="RHEA:12661"/>
        <dbReference type="ChEBI" id="CHEBI:16347"/>
        <dbReference type="ChEBI" id="CHEBI:17490"/>
        <dbReference type="ChEBI" id="CHEBI:57287"/>
        <dbReference type="ChEBI" id="CHEBI:57379"/>
        <dbReference type="EC" id="2.3.1.21"/>
    </reaction>
    <physiologicalReaction direction="left-to-right" evidence="21">
        <dbReference type="Rhea" id="RHEA:12662"/>
    </physiologicalReaction>
</comment>
<comment type="similarity">
    <text evidence="3">Belongs to the carnitine/choline acetyltransferase family.</text>
</comment>
<dbReference type="InterPro" id="IPR015915">
    <property type="entry name" value="Kelch-typ_b-propeller"/>
</dbReference>
<feature type="signal peptide" evidence="24">
    <location>
        <begin position="1"/>
        <end position="23"/>
    </location>
</feature>
<evidence type="ECO:0000256" key="3">
    <source>
        <dbReference type="ARBA" id="ARBA00005232"/>
    </source>
</evidence>
<dbReference type="InterPro" id="IPR042231">
    <property type="entry name" value="Cho/carn_acyl_trans_2"/>
</dbReference>
<gene>
    <name evidence="26" type="ORF">Q7C36_009579</name>
</gene>
<evidence type="ECO:0000256" key="7">
    <source>
        <dbReference type="ARBA" id="ARBA00022679"/>
    </source>
</evidence>
<dbReference type="FunFam" id="3.30.559.70:FF:000001">
    <property type="entry name" value="Carnitine O-palmitoyltransferase 1, liver isoform"/>
    <property type="match status" value="1"/>
</dbReference>
<evidence type="ECO:0000256" key="17">
    <source>
        <dbReference type="ARBA" id="ARBA00040569"/>
    </source>
</evidence>
<dbReference type="PROSITE" id="PS50097">
    <property type="entry name" value="BTB"/>
    <property type="match status" value="1"/>
</dbReference>
<organism evidence="26 27">
    <name type="scientific">Tachysurus vachellii</name>
    <name type="common">Darkbarbel catfish</name>
    <name type="synonym">Pelteobagrus vachellii</name>
    <dbReference type="NCBI Taxonomy" id="175792"/>
    <lineage>
        <taxon>Eukaryota</taxon>
        <taxon>Metazoa</taxon>
        <taxon>Chordata</taxon>
        <taxon>Craniata</taxon>
        <taxon>Vertebrata</taxon>
        <taxon>Euteleostomi</taxon>
        <taxon>Actinopterygii</taxon>
        <taxon>Neopterygii</taxon>
        <taxon>Teleostei</taxon>
        <taxon>Ostariophysi</taxon>
        <taxon>Siluriformes</taxon>
        <taxon>Bagridae</taxon>
        <taxon>Tachysurus</taxon>
    </lineage>
</organism>
<dbReference type="GO" id="GO:0006631">
    <property type="term" value="P:fatty acid metabolic process"/>
    <property type="evidence" value="ECO:0007669"/>
    <property type="project" value="UniProtKB-KW"/>
</dbReference>
<evidence type="ECO:0000256" key="24">
    <source>
        <dbReference type="SAM" id="SignalP"/>
    </source>
</evidence>
<evidence type="ECO:0000256" key="23">
    <source>
        <dbReference type="SAM" id="Phobius"/>
    </source>
</evidence>
<keyword evidence="13" id="KW-0443">Lipid metabolism</keyword>
<evidence type="ECO:0000256" key="9">
    <source>
        <dbReference type="ARBA" id="ARBA00022737"/>
    </source>
</evidence>
<keyword evidence="16" id="KW-0012">Acyltransferase</keyword>
<keyword evidence="11" id="KW-0276">Fatty acid metabolism</keyword>
<dbReference type="PANTHER" id="PTHR22589:SF69">
    <property type="entry name" value="CARNITINE O-PALMITOYLTRANSFERASE 1, MUSCLE ISOFORM"/>
    <property type="match status" value="1"/>
</dbReference>
<dbReference type="SMART" id="SM00612">
    <property type="entry name" value="Kelch"/>
    <property type="match status" value="3"/>
</dbReference>
<evidence type="ECO:0000256" key="14">
    <source>
        <dbReference type="ARBA" id="ARBA00023128"/>
    </source>
</evidence>
<keyword evidence="14" id="KW-0496">Mitochondrion</keyword>
<dbReference type="Pfam" id="PF00651">
    <property type="entry name" value="BTB"/>
    <property type="match status" value="1"/>
</dbReference>
<dbReference type="InterPro" id="IPR000210">
    <property type="entry name" value="BTB/POZ_dom"/>
</dbReference>
<feature type="domain" description="BTB" evidence="25">
    <location>
        <begin position="83"/>
        <end position="152"/>
    </location>
</feature>
<evidence type="ECO:0000256" key="16">
    <source>
        <dbReference type="ARBA" id="ARBA00023315"/>
    </source>
</evidence>
<dbReference type="Gene3D" id="3.30.559.10">
    <property type="entry name" value="Chloramphenicol acetyltransferase-like domain"/>
    <property type="match status" value="1"/>
</dbReference>
<feature type="transmembrane region" description="Helical" evidence="23">
    <location>
        <begin position="657"/>
        <end position="679"/>
    </location>
</feature>
<evidence type="ECO:0000256" key="13">
    <source>
        <dbReference type="ARBA" id="ARBA00023098"/>
    </source>
</evidence>
<accession>A0AA88MZG7</accession>
<keyword evidence="7" id="KW-0808">Transferase</keyword>
<protein>
    <recommendedName>
        <fullName evidence="17">Carnitine O-palmitoyltransferase 1, muscle isoform</fullName>
        <ecNumber evidence="4">2.3.1.21</ecNumber>
    </recommendedName>
    <alternativeName>
        <fullName evidence="18">Carnitine O-palmitoyltransferase I, muscle isoform</fullName>
    </alternativeName>
    <alternativeName>
        <fullName evidence="19">Carnitine palmitoyltransferase 1B</fullName>
    </alternativeName>
</protein>
<dbReference type="Pfam" id="PF00755">
    <property type="entry name" value="Carn_acyltransf"/>
    <property type="match status" value="1"/>
</dbReference>
<sequence>MGSLWKTFSVLFLCLFSWIKCSFEYIQRHFWFKSKLTCVMKSLNSFTAWSHSDVDKIKSKPDGSQTDTWKMDQEARTYRYHRNGPIFTIQTSTYPFYVDVERLADCSDYFRALYNSCMRESTEHQVNLSHVPSRVFHNLLQFCFLQRFSVPYNLLEEHLRVSTYLLVHGFTRCLLSSLSENLTEQTFLHYLQLAEELSSVELYETVLTYLSTNLLELPHLSRSLDLNLQLEILQIRSKGSPHLCCLRKENLISRNIQETDSARRLFRLDEDDGKWSTVTDLPFSADKWCFTTAVLFNYLFLIGGFRQHVKRGYEFKMASFRYNPLTNKWVSTAPLIKHRRHFSAAVCEGQIYAVGGWYLDSLVTPDSSTGVYTAVERYDPWTDSWAFVSSLPLSDFQFTLSLSHDSPLTTSLGTNLYVLGNIQRTGEKLVLCYDTTQDCWSELLPTLTRTDADMPSLHFLGSTDRLIVIGGNNIETMVTSFCVETQKWGQIRSMEKTALIGQGTVFNEEVYMSGNQEDTIYRLNIQSLSLSTLPSLPTASTKVNSCPIHEARAMAEAHQAVAFQFTVTPEGIDLRLSREALKHIYLASVTSWRKRVILFRNGIRMGVYPASPSSWLFVVIAIMSSMYARLDPSMGMINSIKKVLPASDHLTTQAQTVLSAILFATGLWFFLIMLLRYILKVLLSYHGWIFEPHGKMSMTTKLWISLLKMLSGHRPLLYSFQGSLPRLPVPSIDDTINRYLESVRPLLDDDRYKQMEIVAKEFKKDQAPKLQKYLKLKSWWANNYVSDWWEEYIYMRGRGPIMVNSNFYTMDLLYVIPTHRQAARAGNVVHAILQYRRKLERGEHAPMRALGVVPMCSYQYEGMFNTTRIPGIETDCVQHLRNRKHLVVYHRGRFFKVWLYYGGRHLLPAELEQQFQHILNDTTEPQSGELKLASLTAGNRVPWAKARQKYFSDGVNKTSLDTIETAAFFLTLDDESHGYDPENPRSMDLYAKSLLHGKCYDRWFDKSFTLVVYKNGKIGVNTEHSWADAPIIGHMWEDTLATDFLHLGYTEEGHCKGDINKGLSPPTRLHWDIPSACQEIIEESYTVAKELADDVDFCGYVFDEFGKGLIKKCKTSPDAFIQLALQLAHYRDKGEFCLTYESSMTRMFREGRTETVRSCTIESTAFVRAMEDKTCMNEQCLALFRTAAEKHQNMYRLAMTGAGIDRHLFCLYVVSKLLDMKSPFLNKVLSEPWRLSTSQTPQQQLNLVDIQKFPQYVGAGGGFGPVADDGYGVSYIIVGENLITFHISSKFSSPETDSHRFGQHIRQAMLDIRALFNQKEKAI</sequence>
<keyword evidence="9" id="KW-0677">Repeat</keyword>
<comment type="function">
    <text evidence="20">Catalyzes the transfer of the acyl group of long-chain fatty acid-CoA conjugates onto carnitine, an essential step for the mitochondrial uptake of long-chain fatty acids and their subsequent beta-oxidation in the mitochondrion.</text>
</comment>
<dbReference type="SUPFAM" id="SSF54695">
    <property type="entry name" value="POZ domain"/>
    <property type="match status" value="1"/>
</dbReference>
<evidence type="ECO:0000313" key="27">
    <source>
        <dbReference type="Proteomes" id="UP001187315"/>
    </source>
</evidence>
<dbReference type="Proteomes" id="UP001187315">
    <property type="component" value="Unassembled WGS sequence"/>
</dbReference>
<evidence type="ECO:0000259" key="25">
    <source>
        <dbReference type="PROSITE" id="PS50097"/>
    </source>
</evidence>
<dbReference type="EC" id="2.3.1.21" evidence="4"/>
<evidence type="ECO:0000256" key="4">
    <source>
        <dbReference type="ARBA" id="ARBA00013243"/>
    </source>
</evidence>
<dbReference type="FunFam" id="3.30.559.10:FF:000042">
    <property type="entry name" value="Carnitine Palmitoyl Transferase"/>
    <property type="match status" value="1"/>
</dbReference>
<evidence type="ECO:0000256" key="10">
    <source>
        <dbReference type="ARBA" id="ARBA00022787"/>
    </source>
</evidence>
<keyword evidence="8 23" id="KW-0812">Transmembrane</keyword>
<dbReference type="InterPro" id="IPR006652">
    <property type="entry name" value="Kelch_1"/>
</dbReference>
<evidence type="ECO:0000256" key="18">
    <source>
        <dbReference type="ARBA" id="ARBA00041685"/>
    </source>
</evidence>
<evidence type="ECO:0000313" key="26">
    <source>
        <dbReference type="EMBL" id="KAK2847897.1"/>
    </source>
</evidence>
<dbReference type="InterPro" id="IPR011333">
    <property type="entry name" value="SKP1/BTB/POZ_sf"/>
</dbReference>
<dbReference type="PROSITE" id="PS00440">
    <property type="entry name" value="ACYLTRANSF_C_2"/>
    <property type="match status" value="1"/>
</dbReference>
<keyword evidence="6" id="KW-0813">Transport</keyword>